<evidence type="ECO:0000256" key="1">
    <source>
        <dbReference type="ARBA" id="ARBA00004141"/>
    </source>
</evidence>
<sequence>MGWRYGGGLLLIITVAIVWVTSAEITQGIFTEYKHPFAVTYLGTSLLAAYLPIAYIKDWLLKFLRSSSCTSDHDPADDFSGGIESPIYNNCAQTDMDIEQQQPLADEKCVKGLDFQKLEKPTIFYSKDDEHDQDMLIHRRKLSTKEVATLGLFIGPIWFLSEYFMNAALERTSVASTTILFSTSGLFVILIESMLGQASVNVVNLVSVSVSMAGVVMTTYGKTWAENESQSNTSLDRNHYFLGYVFALLSAMTDGLFTVLLKKFAGEEGEKVDLQKLFGYIGLVILVSLWWLVLPLTALGIEPKFMVPDSAKMVEVVVANCFAGSFLSDYFWALGVVWTTPLVAALGASLTIPLAMLEDMVIHGRHYSIIYILGSLQVFLGFVIANLSDCFSPTLGLPLLNSLRNFLIHS</sequence>
<proteinExistence type="predicted"/>
<dbReference type="Proteomes" id="UP000235220">
    <property type="component" value="Chromosome 1"/>
</dbReference>
<organism evidence="2 3">
    <name type="scientific">Juglans regia</name>
    <name type="common">English walnut</name>
    <dbReference type="NCBI Taxonomy" id="51240"/>
    <lineage>
        <taxon>Eukaryota</taxon>
        <taxon>Viridiplantae</taxon>
        <taxon>Streptophyta</taxon>
        <taxon>Embryophyta</taxon>
        <taxon>Tracheophyta</taxon>
        <taxon>Spermatophyta</taxon>
        <taxon>Magnoliopsida</taxon>
        <taxon>eudicotyledons</taxon>
        <taxon>Gunneridae</taxon>
        <taxon>Pentapetalae</taxon>
        <taxon>rosids</taxon>
        <taxon>fabids</taxon>
        <taxon>Fagales</taxon>
        <taxon>Juglandaceae</taxon>
        <taxon>Juglans</taxon>
    </lineage>
</organism>
<dbReference type="RefSeq" id="XP_018826747.1">
    <property type="nucleotide sequence ID" value="XM_018971202.2"/>
</dbReference>
<name>A0A2I4F526_JUGRE</name>
<reference evidence="3" key="1">
    <citation type="submission" date="2025-08" db="UniProtKB">
        <authorList>
            <consortium name="RefSeq"/>
        </authorList>
    </citation>
    <scope>IDENTIFICATION</scope>
    <source>
        <tissue evidence="3">Leaves</tissue>
    </source>
</reference>
<dbReference type="PANTHER" id="PTHR23051:SF12">
    <property type="entry name" value="OS04G0645600 PROTEIN"/>
    <property type="match status" value="1"/>
</dbReference>
<protein>
    <submittedName>
        <fullName evidence="3">Uncharacterized transporter C405.03c-like isoform X1</fullName>
    </submittedName>
</protein>
<evidence type="ECO:0000313" key="2">
    <source>
        <dbReference type="Proteomes" id="UP000235220"/>
    </source>
</evidence>
<dbReference type="OrthoDB" id="1436450at2759"/>
<dbReference type="GeneID" id="108995613"/>
<dbReference type="Gramene" id="Jr01_30580_p1">
    <property type="protein sequence ID" value="cds.Jr01_30580_p1"/>
    <property type="gene ID" value="Jr01_30580"/>
</dbReference>
<dbReference type="KEGG" id="jre:108995613"/>
<accession>A0A2I4F526</accession>
<dbReference type="SUPFAM" id="SSF103481">
    <property type="entry name" value="Multidrug resistance efflux transporter EmrE"/>
    <property type="match status" value="1"/>
</dbReference>
<dbReference type="PANTHER" id="PTHR23051">
    <property type="entry name" value="SOLUTE CARRIER FAMILY 35, MEMBER F5"/>
    <property type="match status" value="1"/>
</dbReference>
<dbReference type="AlphaFoldDB" id="A0A2I4F526"/>
<comment type="subcellular location">
    <subcellularLocation>
        <location evidence="1">Membrane</location>
        <topology evidence="1">Multi-pass membrane protein</topology>
    </subcellularLocation>
</comment>
<evidence type="ECO:0000313" key="3">
    <source>
        <dbReference type="RefSeq" id="XP_018826747.1"/>
    </source>
</evidence>
<gene>
    <name evidence="3" type="primary">LOC108995613</name>
</gene>
<keyword evidence="2" id="KW-1185">Reference proteome</keyword>
<dbReference type="InterPro" id="IPR037185">
    <property type="entry name" value="EmrE-like"/>
</dbReference>